<reference evidence="1" key="1">
    <citation type="submission" date="2008-05" db="EMBL/GenBank/DDBJ databases">
        <title>Genome sequence of Riesia pediculicola USDA.</title>
        <authorList>
            <person name="Kirkness E.F."/>
        </authorList>
    </citation>
    <scope>NUCLEOTIDE SEQUENCE [LARGE SCALE GENOMIC DNA]</scope>
    <source>
        <strain evidence="1">USDA</strain>
    </source>
</reference>
<protein>
    <submittedName>
        <fullName evidence="1">Uncharacterized protein</fullName>
    </submittedName>
</protein>
<dbReference type="STRING" id="515618.RIEPE_0478"/>
<proteinExistence type="predicted"/>
<dbReference type="AlphaFoldDB" id="D4G8Q8"/>
<organism evidence="1 2">
    <name type="scientific">Riesia pediculicola (strain USDA)</name>
    <dbReference type="NCBI Taxonomy" id="515618"/>
    <lineage>
        <taxon>Bacteria</taxon>
        <taxon>Pseudomonadati</taxon>
        <taxon>Pseudomonadota</taxon>
        <taxon>Gammaproteobacteria</taxon>
        <taxon>Enterobacterales</taxon>
        <taxon>Enterobacteriaceae</taxon>
        <taxon>Candidatus Riesia</taxon>
    </lineage>
</organism>
<keyword evidence="2" id="KW-1185">Reference proteome</keyword>
<accession>D4G8Q8</accession>
<gene>
    <name evidence="1" type="ordered locus">RIEPE_0478</name>
</gene>
<dbReference type="KEGG" id="rip:RIEPE_0478"/>
<sequence>MYNFLSLSYLHNQKMISQNTNFLKENLSEDKNWYILKNSLI</sequence>
<dbReference type="EMBL" id="CP001085">
    <property type="protein sequence ID" value="ADD79735.1"/>
    <property type="molecule type" value="Genomic_DNA"/>
</dbReference>
<dbReference type="HOGENOM" id="CLU_3275960_0_0_6"/>
<evidence type="ECO:0000313" key="2">
    <source>
        <dbReference type="Proteomes" id="UP000001700"/>
    </source>
</evidence>
<dbReference type="Proteomes" id="UP000001700">
    <property type="component" value="Chromosome"/>
</dbReference>
<name>D4G8Q8_RIEPU</name>
<evidence type="ECO:0000313" key="1">
    <source>
        <dbReference type="EMBL" id="ADD79735.1"/>
    </source>
</evidence>